<evidence type="ECO:0000313" key="3">
    <source>
        <dbReference type="Proteomes" id="UP000004088"/>
    </source>
</evidence>
<keyword evidence="1" id="KW-0812">Transmembrane</keyword>
<dbReference type="InterPro" id="IPR019670">
    <property type="entry name" value="DUF2523"/>
</dbReference>
<evidence type="ECO:0000256" key="1">
    <source>
        <dbReference type="SAM" id="Phobius"/>
    </source>
</evidence>
<dbReference type="EMBL" id="AEWV01000042">
    <property type="protein sequence ID" value="EGC16402.1"/>
    <property type="molecule type" value="Genomic_DNA"/>
</dbReference>
<comment type="caution">
    <text evidence="2">The sequence shown here is derived from an EMBL/GenBank/DDBJ whole genome shotgun (WGS) entry which is preliminary data.</text>
</comment>
<name>F0F2A2_9NEIS</name>
<dbReference type="Proteomes" id="UP000004088">
    <property type="component" value="Unassembled WGS sequence"/>
</dbReference>
<gene>
    <name evidence="2" type="ORF">HMPREF9098_2237</name>
</gene>
<evidence type="ECO:0000313" key="2">
    <source>
        <dbReference type="EMBL" id="EGC16402.1"/>
    </source>
</evidence>
<dbReference type="HOGENOM" id="CLU_182229_0_0_4"/>
<accession>F0F2A2</accession>
<evidence type="ECO:0008006" key="4">
    <source>
        <dbReference type="Google" id="ProtNLM"/>
    </source>
</evidence>
<dbReference type="Pfam" id="PF10734">
    <property type="entry name" value="DUF2523"/>
    <property type="match status" value="1"/>
</dbReference>
<reference evidence="2 3" key="1">
    <citation type="submission" date="2011-01" db="EMBL/GenBank/DDBJ databases">
        <authorList>
            <person name="Muzny D."/>
            <person name="Qin X."/>
            <person name="Deng J."/>
            <person name="Jiang H."/>
            <person name="Liu Y."/>
            <person name="Qu J."/>
            <person name="Song X.-Z."/>
            <person name="Zhang L."/>
            <person name="Thornton R."/>
            <person name="Coyle M."/>
            <person name="Francisco L."/>
            <person name="Jackson L."/>
            <person name="Javaid M."/>
            <person name="Korchina V."/>
            <person name="Kovar C."/>
            <person name="Mata R."/>
            <person name="Mathew T."/>
            <person name="Ngo R."/>
            <person name="Nguyen L."/>
            <person name="Nguyen N."/>
            <person name="Okwuonu G."/>
            <person name="Ongeri F."/>
            <person name="Pham C."/>
            <person name="Simmons D."/>
            <person name="Wilczek-Boney K."/>
            <person name="Hale W."/>
            <person name="Jakkamsetti A."/>
            <person name="Pham P."/>
            <person name="Ruth R."/>
            <person name="San Lucas F."/>
            <person name="Warren J."/>
            <person name="Zhang J."/>
            <person name="Zhao Z."/>
            <person name="Zhou C."/>
            <person name="Zhu D."/>
            <person name="Lee S."/>
            <person name="Bess C."/>
            <person name="Blankenburg K."/>
            <person name="Forbes L."/>
            <person name="Fu Q."/>
            <person name="Gubbala S."/>
            <person name="Hirani K."/>
            <person name="Jayaseelan J.C."/>
            <person name="Lara F."/>
            <person name="Munidasa M."/>
            <person name="Palculict T."/>
            <person name="Patil S."/>
            <person name="Pu L.-L."/>
            <person name="Saada N."/>
            <person name="Tang L."/>
            <person name="Weissenberger G."/>
            <person name="Zhu Y."/>
            <person name="Hemphill L."/>
            <person name="Shang Y."/>
            <person name="Youmans B."/>
            <person name="Ayvaz T."/>
            <person name="Ross M."/>
            <person name="Santibanez J."/>
            <person name="Aqrawi P."/>
            <person name="Gross S."/>
            <person name="Joshi V."/>
            <person name="Fowler G."/>
            <person name="Nazareth L."/>
            <person name="Reid J."/>
            <person name="Worley K."/>
            <person name="Petrosino J."/>
            <person name="Highlander S."/>
            <person name="Gibbs R."/>
        </authorList>
    </citation>
    <scope>NUCLEOTIDE SEQUENCE [LARGE SCALE GENOMIC DNA]</scope>
    <source>
        <strain evidence="2 3">ATCC 33394</strain>
    </source>
</reference>
<feature type="transmembrane region" description="Helical" evidence="1">
    <location>
        <begin position="59"/>
        <end position="82"/>
    </location>
</feature>
<keyword evidence="3" id="KW-1185">Reference proteome</keyword>
<organism evidence="2 3">
    <name type="scientific">Kingella denitrificans ATCC 33394</name>
    <dbReference type="NCBI Taxonomy" id="888741"/>
    <lineage>
        <taxon>Bacteria</taxon>
        <taxon>Pseudomonadati</taxon>
        <taxon>Pseudomonadota</taxon>
        <taxon>Betaproteobacteria</taxon>
        <taxon>Neisseriales</taxon>
        <taxon>Neisseriaceae</taxon>
        <taxon>Kingella</taxon>
    </lineage>
</organism>
<keyword evidence="1" id="KW-0472">Membrane</keyword>
<dbReference type="STRING" id="888741.HMPREF9098_2237"/>
<protein>
    <recommendedName>
        <fullName evidence="4">DUF2523 domain-containing protein</fullName>
    </recommendedName>
</protein>
<dbReference type="AlphaFoldDB" id="F0F2A2"/>
<proteinExistence type="predicted"/>
<sequence length="95" mass="9770">MKATLGMLLTSVFTTLVGKIFAALGLSVITYMGATAIQQQLISGLQNQMNGIGGASAQIFYMAGGGIALNWFLGAASFALTFKAVSKLGTVFASK</sequence>
<keyword evidence="1" id="KW-1133">Transmembrane helix</keyword>
<dbReference type="RefSeq" id="WP_003784416.1">
    <property type="nucleotide sequence ID" value="NZ_GL870929.1"/>
</dbReference>